<organism evidence="9 10">
    <name type="scientific">Candidatus Daviesbacteria bacterium GW2011_GWA1_36_8</name>
    <dbReference type="NCBI Taxonomy" id="1618417"/>
    <lineage>
        <taxon>Bacteria</taxon>
        <taxon>Candidatus Daviesiibacteriota</taxon>
    </lineage>
</organism>
<evidence type="ECO:0000256" key="5">
    <source>
        <dbReference type="ARBA" id="ARBA00023002"/>
    </source>
</evidence>
<evidence type="ECO:0000259" key="8">
    <source>
        <dbReference type="Pfam" id="PF00763"/>
    </source>
</evidence>
<keyword evidence="6" id="KW-0486">Methionine biosynthesis</keyword>
<accession>A0A0G0IG26</accession>
<dbReference type="Pfam" id="PF00763">
    <property type="entry name" value="THF_DHG_CYH"/>
    <property type="match status" value="1"/>
</dbReference>
<evidence type="ECO:0000313" key="10">
    <source>
        <dbReference type="Proteomes" id="UP000034448"/>
    </source>
</evidence>
<dbReference type="InterPro" id="IPR000672">
    <property type="entry name" value="THF_DH/CycHdrlase"/>
</dbReference>
<proteinExistence type="predicted"/>
<dbReference type="PRINTS" id="PR00085">
    <property type="entry name" value="THFDHDRGNASE"/>
</dbReference>
<dbReference type="GO" id="GO:0009086">
    <property type="term" value="P:methionine biosynthetic process"/>
    <property type="evidence" value="ECO:0007669"/>
    <property type="project" value="UniProtKB-KW"/>
</dbReference>
<name>A0A0G0IG26_9BACT</name>
<comment type="pathway">
    <text evidence="1">One-carbon metabolism; tetrahydrofolate interconversion.</text>
</comment>
<dbReference type="Proteomes" id="UP000034448">
    <property type="component" value="Unassembled WGS sequence"/>
</dbReference>
<comment type="caution">
    <text evidence="9">The sequence shown here is derived from an EMBL/GenBank/DDBJ whole genome shotgun (WGS) entry which is preliminary data.</text>
</comment>
<evidence type="ECO:0000256" key="7">
    <source>
        <dbReference type="ARBA" id="ARBA00023268"/>
    </source>
</evidence>
<gene>
    <name evidence="9" type="ORF">US28_C0025G0044</name>
</gene>
<evidence type="ECO:0000313" key="9">
    <source>
        <dbReference type="EMBL" id="KKQ15021.1"/>
    </source>
</evidence>
<dbReference type="GO" id="GO:0035999">
    <property type="term" value="P:tetrahydrofolate interconversion"/>
    <property type="evidence" value="ECO:0007669"/>
    <property type="project" value="TreeGrafter"/>
</dbReference>
<evidence type="ECO:0000256" key="1">
    <source>
        <dbReference type="ARBA" id="ARBA00004777"/>
    </source>
</evidence>
<sequence length="192" mass="21533">MSKPKIFSGATWAKTEEEIIQLGTEELQRNYQMTPKMVSILVGDNPASLLYSGLKLKAAKRINADFILKHFTKDATFQEIASYITKKAQDPSIHGIMIQLPLPQNLLSKTSDLINHIPPQKDVDGLRLNSPFDHPTAKAIFDILETISEKDDQILLVGSSGMVGRSLTKILNKNKLQNHKLSRVLNQTKIRM</sequence>
<dbReference type="InterPro" id="IPR020630">
    <property type="entry name" value="THF_DH/CycHdrlase_cat_dom"/>
</dbReference>
<dbReference type="AlphaFoldDB" id="A0A0G0IG26"/>
<keyword evidence="5" id="KW-0560">Oxidoreductase</keyword>
<evidence type="ECO:0000256" key="4">
    <source>
        <dbReference type="ARBA" id="ARBA00022857"/>
    </source>
</evidence>
<dbReference type="PANTHER" id="PTHR48099:SF5">
    <property type="entry name" value="C-1-TETRAHYDROFOLATE SYNTHASE, CYTOPLASMIC"/>
    <property type="match status" value="1"/>
</dbReference>
<dbReference type="EMBL" id="LBSJ01000025">
    <property type="protein sequence ID" value="KKQ15021.1"/>
    <property type="molecule type" value="Genomic_DNA"/>
</dbReference>
<dbReference type="PANTHER" id="PTHR48099">
    <property type="entry name" value="C-1-TETRAHYDROFOLATE SYNTHASE, CYTOPLASMIC-RELATED"/>
    <property type="match status" value="1"/>
</dbReference>
<keyword evidence="6" id="KW-0028">Amino-acid biosynthesis</keyword>
<dbReference type="InterPro" id="IPR046346">
    <property type="entry name" value="Aminoacid_DH-like_N_sf"/>
</dbReference>
<evidence type="ECO:0000256" key="3">
    <source>
        <dbReference type="ARBA" id="ARBA00022801"/>
    </source>
</evidence>
<feature type="domain" description="Tetrahydrofolate dehydrogenase/cyclohydrolase catalytic" evidence="8">
    <location>
        <begin position="9"/>
        <end position="124"/>
    </location>
</feature>
<keyword evidence="3" id="KW-0378">Hydrolase</keyword>
<evidence type="ECO:0000256" key="2">
    <source>
        <dbReference type="ARBA" id="ARBA00022755"/>
    </source>
</evidence>
<evidence type="ECO:0000256" key="6">
    <source>
        <dbReference type="ARBA" id="ARBA00023167"/>
    </source>
</evidence>
<dbReference type="GO" id="GO:0004477">
    <property type="term" value="F:methenyltetrahydrofolate cyclohydrolase activity"/>
    <property type="evidence" value="ECO:0007669"/>
    <property type="project" value="TreeGrafter"/>
</dbReference>
<dbReference type="GO" id="GO:0004488">
    <property type="term" value="F:methylenetetrahydrofolate dehydrogenase (NADP+) activity"/>
    <property type="evidence" value="ECO:0007669"/>
    <property type="project" value="InterPro"/>
</dbReference>
<keyword evidence="2" id="KW-0658">Purine biosynthesis</keyword>
<dbReference type="SUPFAM" id="SSF53223">
    <property type="entry name" value="Aminoacid dehydrogenase-like, N-terminal domain"/>
    <property type="match status" value="1"/>
</dbReference>
<dbReference type="GO" id="GO:0005829">
    <property type="term" value="C:cytosol"/>
    <property type="evidence" value="ECO:0007669"/>
    <property type="project" value="TreeGrafter"/>
</dbReference>
<keyword evidence="4" id="KW-0521">NADP</keyword>
<reference evidence="9 10" key="1">
    <citation type="journal article" date="2015" name="Nature">
        <title>rRNA introns, odd ribosomes, and small enigmatic genomes across a large radiation of phyla.</title>
        <authorList>
            <person name="Brown C.T."/>
            <person name="Hug L.A."/>
            <person name="Thomas B.C."/>
            <person name="Sharon I."/>
            <person name="Castelle C.J."/>
            <person name="Singh A."/>
            <person name="Wilkins M.J."/>
            <person name="Williams K.H."/>
            <person name="Banfield J.F."/>
        </authorList>
    </citation>
    <scope>NUCLEOTIDE SEQUENCE [LARGE SCALE GENOMIC DNA]</scope>
</reference>
<dbReference type="GO" id="GO:0006164">
    <property type="term" value="P:purine nucleotide biosynthetic process"/>
    <property type="evidence" value="ECO:0007669"/>
    <property type="project" value="UniProtKB-KW"/>
</dbReference>
<keyword evidence="7" id="KW-0511">Multifunctional enzyme</keyword>
<dbReference type="Gene3D" id="3.40.50.10860">
    <property type="entry name" value="Leucine Dehydrogenase, chain A, domain 1"/>
    <property type="match status" value="1"/>
</dbReference>
<protein>
    <submittedName>
        <fullName evidence="9">Bifunctional protein FolD</fullName>
    </submittedName>
</protein>